<evidence type="ECO:0000313" key="2">
    <source>
        <dbReference type="EMBL" id="NYE74283.1"/>
    </source>
</evidence>
<dbReference type="InterPro" id="IPR016181">
    <property type="entry name" value="Acyl_CoA_acyltransferase"/>
</dbReference>
<accession>A0A7Y9ICB0</accession>
<dbReference type="RefSeq" id="WP_179756473.1">
    <property type="nucleotide sequence ID" value="NZ_JACCBU010000001.1"/>
</dbReference>
<organism evidence="2 3">
    <name type="scientific">Microlunatus parietis</name>
    <dbReference type="NCBI Taxonomy" id="682979"/>
    <lineage>
        <taxon>Bacteria</taxon>
        <taxon>Bacillati</taxon>
        <taxon>Actinomycetota</taxon>
        <taxon>Actinomycetes</taxon>
        <taxon>Propionibacteriales</taxon>
        <taxon>Propionibacteriaceae</taxon>
        <taxon>Microlunatus</taxon>
    </lineage>
</organism>
<comment type="caution">
    <text evidence="2">The sequence shown here is derived from an EMBL/GenBank/DDBJ whole genome shotgun (WGS) entry which is preliminary data.</text>
</comment>
<name>A0A7Y9ICB0_9ACTN</name>
<keyword evidence="3" id="KW-1185">Reference proteome</keyword>
<evidence type="ECO:0000259" key="1">
    <source>
        <dbReference type="PROSITE" id="PS51186"/>
    </source>
</evidence>
<dbReference type="Pfam" id="PF13312">
    <property type="entry name" value="DUF4081"/>
    <property type="match status" value="1"/>
</dbReference>
<proteinExistence type="predicted"/>
<dbReference type="SUPFAM" id="SSF55729">
    <property type="entry name" value="Acyl-CoA N-acyltransferases (Nat)"/>
    <property type="match status" value="1"/>
</dbReference>
<dbReference type="PROSITE" id="PS51186">
    <property type="entry name" value="GNAT"/>
    <property type="match status" value="1"/>
</dbReference>
<dbReference type="AlphaFoldDB" id="A0A7Y9ICB0"/>
<dbReference type="InterPro" id="IPR000182">
    <property type="entry name" value="GNAT_dom"/>
</dbReference>
<gene>
    <name evidence="2" type="ORF">BKA15_005612</name>
</gene>
<dbReference type="Proteomes" id="UP000569914">
    <property type="component" value="Unassembled WGS sequence"/>
</dbReference>
<dbReference type="Gene3D" id="3.40.630.30">
    <property type="match status" value="1"/>
</dbReference>
<evidence type="ECO:0000313" key="3">
    <source>
        <dbReference type="Proteomes" id="UP000569914"/>
    </source>
</evidence>
<dbReference type="InterPro" id="IPR025289">
    <property type="entry name" value="DUF4081"/>
</dbReference>
<dbReference type="PIRSF" id="PIRSF021603">
    <property type="entry name" value="UCP21603_acetyltransf"/>
    <property type="match status" value="1"/>
</dbReference>
<protein>
    <recommendedName>
        <fullName evidence="1">N-acetyltransferase domain-containing protein</fullName>
    </recommendedName>
</protein>
<dbReference type="GO" id="GO:0016747">
    <property type="term" value="F:acyltransferase activity, transferring groups other than amino-acyl groups"/>
    <property type="evidence" value="ECO:0007669"/>
    <property type="project" value="InterPro"/>
</dbReference>
<dbReference type="InterPro" id="IPR016794">
    <property type="entry name" value="UCP21603_acetyltransf"/>
</dbReference>
<dbReference type="EMBL" id="JACCBU010000001">
    <property type="protein sequence ID" value="NYE74283.1"/>
    <property type="molecule type" value="Genomic_DNA"/>
</dbReference>
<reference evidence="2 3" key="1">
    <citation type="submission" date="2020-07" db="EMBL/GenBank/DDBJ databases">
        <title>Sequencing the genomes of 1000 actinobacteria strains.</title>
        <authorList>
            <person name="Klenk H.-P."/>
        </authorList>
    </citation>
    <scope>NUCLEOTIDE SEQUENCE [LARGE SCALE GENOMIC DNA]</scope>
    <source>
        <strain evidence="2 3">DSM 22083</strain>
    </source>
</reference>
<dbReference type="Pfam" id="PF00583">
    <property type="entry name" value="Acetyltransf_1"/>
    <property type="match status" value="1"/>
</dbReference>
<feature type="domain" description="N-acetyltransferase" evidence="1">
    <location>
        <begin position="152"/>
        <end position="291"/>
    </location>
</feature>
<sequence length="291" mass="31410">MTAASTVTGRSGHAGTVRVLNSGDLAAAVRILSTRPVDNVFVASRVRGAGLDPNSLGCPMWGYERDGVLRSLCHAGSNLVPVGADQEAVDAYVEFAGPQRMCSSIIGPAETAMALWRGLSDRWGQSWATVREVRPHQPVLAIDSEPRVVPNPYVRPVTLAEWEPYSEAAIKMYTEEVGVSPVQGNSAGYRFYVRQLISAGRAFGWIENGRVLFKADLGSVSATASQVQGVWLDPEFRGRGLAPAAMAAVVQQARAVAPVVSLYVNDFNHAARATYRRVGFRQVSEFATILY</sequence>